<organism evidence="1 2">
    <name type="scientific">Leucocoprinus leucothites</name>
    <dbReference type="NCBI Taxonomy" id="201217"/>
    <lineage>
        <taxon>Eukaryota</taxon>
        <taxon>Fungi</taxon>
        <taxon>Dikarya</taxon>
        <taxon>Basidiomycota</taxon>
        <taxon>Agaricomycotina</taxon>
        <taxon>Agaricomycetes</taxon>
        <taxon>Agaricomycetidae</taxon>
        <taxon>Agaricales</taxon>
        <taxon>Agaricineae</taxon>
        <taxon>Agaricaceae</taxon>
        <taxon>Leucocoprinus</taxon>
    </lineage>
</organism>
<evidence type="ECO:0000313" key="2">
    <source>
        <dbReference type="Proteomes" id="UP000559027"/>
    </source>
</evidence>
<accession>A0A8H5CVA5</accession>
<evidence type="ECO:0000313" key="1">
    <source>
        <dbReference type="EMBL" id="KAF5347723.1"/>
    </source>
</evidence>
<comment type="caution">
    <text evidence="1">The sequence shown here is derived from an EMBL/GenBank/DDBJ whole genome shotgun (WGS) entry which is preliminary data.</text>
</comment>
<protein>
    <submittedName>
        <fullName evidence="1">Uncharacterized protein</fullName>
    </submittedName>
</protein>
<reference evidence="1 2" key="1">
    <citation type="journal article" date="2020" name="ISME J.">
        <title>Uncovering the hidden diversity of litter-decomposition mechanisms in mushroom-forming fungi.</title>
        <authorList>
            <person name="Floudas D."/>
            <person name="Bentzer J."/>
            <person name="Ahren D."/>
            <person name="Johansson T."/>
            <person name="Persson P."/>
            <person name="Tunlid A."/>
        </authorList>
    </citation>
    <scope>NUCLEOTIDE SEQUENCE [LARGE SCALE GENOMIC DNA]</scope>
    <source>
        <strain evidence="1 2">CBS 146.42</strain>
    </source>
</reference>
<name>A0A8H5CVA5_9AGAR</name>
<dbReference type="AlphaFoldDB" id="A0A8H5CVA5"/>
<sequence length="148" mass="16830">MTSHRLDILNKDLFPSFYDLPYDNSYDVSFYKEDGYGVLNPRRHWCFLTEVTQCVPWIRPTYHAKDAEGTEILIAFHTEDRSPHILAQCDVGDTLAIMYANSHGFADGQLGIRVESDDMVKILHCDLKGVRELAQTMSSESESSIAPK</sequence>
<keyword evidence="2" id="KW-1185">Reference proteome</keyword>
<proteinExistence type="predicted"/>
<gene>
    <name evidence="1" type="ORF">D9756_010306</name>
</gene>
<dbReference type="OrthoDB" id="265717at2759"/>
<dbReference type="EMBL" id="JAACJO010000023">
    <property type="protein sequence ID" value="KAF5347723.1"/>
    <property type="molecule type" value="Genomic_DNA"/>
</dbReference>
<dbReference type="Proteomes" id="UP000559027">
    <property type="component" value="Unassembled WGS sequence"/>
</dbReference>